<dbReference type="Gene3D" id="2.60.40.150">
    <property type="entry name" value="C2 domain"/>
    <property type="match status" value="1"/>
</dbReference>
<dbReference type="SUPFAM" id="SSF47473">
    <property type="entry name" value="EF-hand"/>
    <property type="match status" value="1"/>
</dbReference>
<dbReference type="PROSITE" id="PS50008">
    <property type="entry name" value="PIPLC_Y_DOMAIN"/>
    <property type="match status" value="1"/>
</dbReference>
<dbReference type="InterPro" id="IPR017946">
    <property type="entry name" value="PLC-like_Pdiesterase_TIM-brl"/>
</dbReference>
<dbReference type="EMBL" id="KB445552">
    <property type="protein sequence ID" value="EMC99359.1"/>
    <property type="molecule type" value="Genomic_DNA"/>
</dbReference>
<dbReference type="AlphaFoldDB" id="M2NIY8"/>
<reference evidence="11 12" key="1">
    <citation type="journal article" date="2012" name="PLoS Pathog.">
        <title>Diverse lifestyles and strategies of plant pathogenesis encoded in the genomes of eighteen Dothideomycetes fungi.</title>
        <authorList>
            <person name="Ohm R.A."/>
            <person name="Feau N."/>
            <person name="Henrissat B."/>
            <person name="Schoch C.L."/>
            <person name="Horwitz B.A."/>
            <person name="Barry K.W."/>
            <person name="Condon B.J."/>
            <person name="Copeland A.C."/>
            <person name="Dhillon B."/>
            <person name="Glaser F."/>
            <person name="Hesse C.N."/>
            <person name="Kosti I."/>
            <person name="LaButti K."/>
            <person name="Lindquist E.A."/>
            <person name="Lucas S."/>
            <person name="Salamov A.A."/>
            <person name="Bradshaw R.E."/>
            <person name="Ciuffetti L."/>
            <person name="Hamelin R.C."/>
            <person name="Kema G.H.J."/>
            <person name="Lawrence C."/>
            <person name="Scott J.A."/>
            <person name="Spatafora J.W."/>
            <person name="Turgeon B.G."/>
            <person name="de Wit P.J.G.M."/>
            <person name="Zhong S."/>
            <person name="Goodwin S.B."/>
            <person name="Grigoriev I.V."/>
        </authorList>
    </citation>
    <scope>NUCLEOTIDE SEQUENCE [LARGE SCALE GENOMIC DNA]</scope>
    <source>
        <strain evidence="11 12">UAMH 10762</strain>
    </source>
</reference>
<proteinExistence type="predicted"/>
<feature type="region of interest" description="Disordered" evidence="7">
    <location>
        <begin position="592"/>
        <end position="654"/>
    </location>
</feature>
<dbReference type="SUPFAM" id="SSF51695">
    <property type="entry name" value="PLC-like phosphodiesterases"/>
    <property type="match status" value="1"/>
</dbReference>
<evidence type="ECO:0000313" key="12">
    <source>
        <dbReference type="Proteomes" id="UP000011761"/>
    </source>
</evidence>
<dbReference type="CDD" id="cd00275">
    <property type="entry name" value="C2_PLC_like"/>
    <property type="match status" value="1"/>
</dbReference>
<dbReference type="PANTHER" id="PTHR10336:SF36">
    <property type="entry name" value="1-PHOSPHATIDYLINOSITOL 4,5-BISPHOSPHATE PHOSPHODIESTERASE BETA-4"/>
    <property type="match status" value="1"/>
</dbReference>
<feature type="compositionally biased region" description="Acidic residues" evidence="7">
    <location>
        <begin position="63"/>
        <end position="75"/>
    </location>
</feature>
<sequence length="994" mass="110359">MAQSRSPGALIRRLSRGASNKLRRRASTQHGLRLARDGSAGPLLTRRRSDSNGGLELGHDVSDLELDSTTDDLPEEPSFLQPSSFRQNGLGISLSRPSDASAHFEGGLAAADSSTLQVGTDLIKLTAKRKKKVRFWLDSTTARVCWYGKATTKSFGLDDVLEVRKGIDSRNARDDVQVSHDDEQRLVTMVYADDRTKGRSTKTLHLLVPDRHIMDLWVNAVNQVAAERTACMKALSISTEKSEKGMSLLWRQAMQLKAQDAEEAFTLEDARRFCKQLQINCTSRTVESHFHKADADRKGALSYAQYRTFVQSFKDRKDIERLHKNLKHGLESDLELDEFLDFLRIDQMVDVDHDRACWEGIFDRYARPAQTRPVLPDAEPSPYSKTMSAQGLQNFLTSSHNPALVPSKAEATLDQPLNNYFISSSHNTYLLGNQVRGTSSVEGYIDALIGGCRCVEIDCWDGENGRPMVTHGRTMTTKVPFEDCISVIAKYAFHSSPYPLIISLEVHCNAEQQSAMVDMMESYFQDVMVTEPIMPNTTSLPSPEELKGRILIKVKASDDENQAQFMNDASNGRSRARSLSSALYRAPSMEKFNSPSVVSSPSARSPSEGGVASVSTPRGSTTSGPSMTPTSSAEESDEGSVSAPKSAPSRTSKIVPRLGRLGIYTQGMSFPKPWGFDDPKLRAYNHILSFSEDTFQTHCKKEAGEKQALAKHNVNYLMRVYPGRLRIWSTNFNPLSAWRRGVQMAALNWQTYDVHQQVNRAMFSAGTDCLGYVLKPEELRHPKHLPIADTMAEAQGKKDKKNKKLVRFGVEIISAQRLPRPRDANLDAGMNPYIEFELYAADDKAQGNAIGKGGTDASAPDGSSGVGQPLRKRTKIVMGNGFDPSFDEPMTMSVVTKHPSLIFVRWTVWHQSEGRKPASPSNVQLATFTAKLSSLQQGYRHLPLYNPQGEKYQEAKLFVKIKKMAPVSAHDDNGAYASEIERLLASEALHPNVQ</sequence>
<dbReference type="InterPro" id="IPR000008">
    <property type="entry name" value="C2_dom"/>
</dbReference>
<dbReference type="SMART" id="SM00148">
    <property type="entry name" value="PLCXc"/>
    <property type="match status" value="1"/>
</dbReference>
<dbReference type="PRINTS" id="PR00390">
    <property type="entry name" value="PHPHLIPASEC"/>
</dbReference>
<dbReference type="Gene3D" id="2.30.29.30">
    <property type="entry name" value="Pleckstrin-homology domain (PH domain)/Phosphotyrosine-binding domain (PTB)"/>
    <property type="match status" value="1"/>
</dbReference>
<dbReference type="InterPro" id="IPR011993">
    <property type="entry name" value="PH-like_dom_sf"/>
</dbReference>
<dbReference type="Pfam" id="PF00387">
    <property type="entry name" value="PI-PLC-Y"/>
    <property type="match status" value="1"/>
</dbReference>
<keyword evidence="2 6" id="KW-0378">Hydrolase</keyword>
<dbReference type="GO" id="GO:0016042">
    <property type="term" value="P:lipid catabolic process"/>
    <property type="evidence" value="ECO:0007669"/>
    <property type="project" value="UniProtKB-KW"/>
</dbReference>
<keyword evidence="3 6" id="KW-0442">Lipid degradation</keyword>
<evidence type="ECO:0000256" key="3">
    <source>
        <dbReference type="ARBA" id="ARBA00022963"/>
    </source>
</evidence>
<dbReference type="STRING" id="717646.M2NIY8"/>
<dbReference type="Gene3D" id="3.20.20.190">
    <property type="entry name" value="Phosphatidylinositol (PI) phosphodiesterase"/>
    <property type="match status" value="2"/>
</dbReference>
<dbReference type="Pfam" id="PF00388">
    <property type="entry name" value="PI-PLC-X"/>
    <property type="match status" value="1"/>
</dbReference>
<evidence type="ECO:0000259" key="9">
    <source>
        <dbReference type="PROSITE" id="PS50008"/>
    </source>
</evidence>
<accession>M2NIY8</accession>
<feature type="domain" description="PI-PLC Y-box" evidence="9">
    <location>
        <begin position="658"/>
        <end position="780"/>
    </location>
</feature>
<feature type="domain" description="C2" evidence="8">
    <location>
        <begin position="786"/>
        <end position="946"/>
    </location>
</feature>
<evidence type="ECO:0000256" key="2">
    <source>
        <dbReference type="ARBA" id="ARBA00022801"/>
    </source>
</evidence>
<name>M2NIY8_BAUPA</name>
<dbReference type="SUPFAM" id="SSF49562">
    <property type="entry name" value="C2 domain (Calcium/lipid-binding domain, CaLB)"/>
    <property type="match status" value="1"/>
</dbReference>
<evidence type="ECO:0000256" key="6">
    <source>
        <dbReference type="RuleBase" id="RU361133"/>
    </source>
</evidence>
<dbReference type="InterPro" id="IPR000909">
    <property type="entry name" value="PLipase_C_PInositol-sp_X_dom"/>
</dbReference>
<dbReference type="RefSeq" id="XP_007674254.1">
    <property type="nucleotide sequence ID" value="XM_007676064.1"/>
</dbReference>
<dbReference type="eggNOG" id="KOG0169">
    <property type="taxonomic scope" value="Eukaryota"/>
</dbReference>
<evidence type="ECO:0000313" key="11">
    <source>
        <dbReference type="EMBL" id="EMC99359.1"/>
    </source>
</evidence>
<dbReference type="Proteomes" id="UP000011761">
    <property type="component" value="Unassembled WGS sequence"/>
</dbReference>
<dbReference type="InterPro" id="IPR001192">
    <property type="entry name" value="PI-PLC_fam"/>
</dbReference>
<keyword evidence="4 6" id="KW-0443">Lipid metabolism</keyword>
<dbReference type="GO" id="GO:0004435">
    <property type="term" value="F:phosphatidylinositol-4,5-bisphosphate phospholipase C activity"/>
    <property type="evidence" value="ECO:0007669"/>
    <property type="project" value="UniProtKB-EC"/>
</dbReference>
<feature type="domain" description="EF-hand" evidence="10">
    <location>
        <begin position="281"/>
        <end position="316"/>
    </location>
</feature>
<dbReference type="SUPFAM" id="SSF50729">
    <property type="entry name" value="PH domain-like"/>
    <property type="match status" value="1"/>
</dbReference>
<evidence type="ECO:0000256" key="5">
    <source>
        <dbReference type="ARBA" id="ARBA00023224"/>
    </source>
</evidence>
<dbReference type="SMART" id="SM00149">
    <property type="entry name" value="PLCYc"/>
    <property type="match status" value="1"/>
</dbReference>
<dbReference type="PROSITE" id="PS50222">
    <property type="entry name" value="EF_HAND_2"/>
    <property type="match status" value="1"/>
</dbReference>
<dbReference type="GO" id="GO:0005509">
    <property type="term" value="F:calcium ion binding"/>
    <property type="evidence" value="ECO:0007669"/>
    <property type="project" value="InterPro"/>
</dbReference>
<evidence type="ECO:0000256" key="7">
    <source>
        <dbReference type="SAM" id="MobiDB-lite"/>
    </source>
</evidence>
<dbReference type="OrthoDB" id="269822at2759"/>
<dbReference type="KEGG" id="bcom:BAUCODRAFT_120631"/>
<dbReference type="CDD" id="cd16207">
    <property type="entry name" value="EFh_ScPlc1p_like"/>
    <property type="match status" value="1"/>
</dbReference>
<comment type="catalytic activity">
    <reaction evidence="6">
        <text>a 1,2-diacyl-sn-glycero-3-phospho-(1D-myo-inositol-4,5-bisphosphate) + H2O = 1D-myo-inositol 1,4,5-trisphosphate + a 1,2-diacyl-sn-glycerol + H(+)</text>
        <dbReference type="Rhea" id="RHEA:33179"/>
        <dbReference type="ChEBI" id="CHEBI:15377"/>
        <dbReference type="ChEBI" id="CHEBI:15378"/>
        <dbReference type="ChEBI" id="CHEBI:17815"/>
        <dbReference type="ChEBI" id="CHEBI:58456"/>
        <dbReference type="ChEBI" id="CHEBI:203600"/>
        <dbReference type="EC" id="3.1.4.11"/>
    </reaction>
</comment>
<dbReference type="GeneID" id="19107525"/>
<dbReference type="PROSITE" id="PS50007">
    <property type="entry name" value="PIPLC_X_DOMAIN"/>
    <property type="match status" value="1"/>
</dbReference>
<protein>
    <recommendedName>
        <fullName evidence="1 6">Phosphoinositide phospholipase C</fullName>
        <ecNumber evidence="1 6">3.1.4.11</ecNumber>
    </recommendedName>
</protein>
<evidence type="ECO:0000256" key="4">
    <source>
        <dbReference type="ARBA" id="ARBA00023098"/>
    </source>
</evidence>
<dbReference type="PROSITE" id="PS50004">
    <property type="entry name" value="C2"/>
    <property type="match status" value="1"/>
</dbReference>
<feature type="region of interest" description="Disordered" evidence="7">
    <location>
        <begin position="15"/>
        <end position="92"/>
    </location>
</feature>
<dbReference type="SMART" id="SM00239">
    <property type="entry name" value="C2"/>
    <property type="match status" value="1"/>
</dbReference>
<feature type="region of interest" description="Disordered" evidence="7">
    <location>
        <begin position="849"/>
        <end position="871"/>
    </location>
</feature>
<dbReference type="CDD" id="cd08598">
    <property type="entry name" value="PI-PLC1c_yeast"/>
    <property type="match status" value="1"/>
</dbReference>
<dbReference type="EC" id="3.1.4.11" evidence="1 6"/>
<feature type="compositionally biased region" description="Low complexity" evidence="7">
    <location>
        <begin position="594"/>
        <end position="632"/>
    </location>
</feature>
<keyword evidence="12" id="KW-1185">Reference proteome</keyword>
<dbReference type="InterPro" id="IPR035892">
    <property type="entry name" value="C2_domain_sf"/>
</dbReference>
<evidence type="ECO:0000259" key="10">
    <source>
        <dbReference type="PROSITE" id="PS50222"/>
    </source>
</evidence>
<dbReference type="HOGENOM" id="CLU_002738_1_0_1"/>
<gene>
    <name evidence="11" type="ORF">BAUCODRAFT_120631</name>
</gene>
<organism evidence="11 12">
    <name type="scientific">Baudoinia panamericana (strain UAMH 10762)</name>
    <name type="common">Angels' share fungus</name>
    <name type="synonym">Baudoinia compniacensis (strain UAMH 10762)</name>
    <dbReference type="NCBI Taxonomy" id="717646"/>
    <lineage>
        <taxon>Eukaryota</taxon>
        <taxon>Fungi</taxon>
        <taxon>Dikarya</taxon>
        <taxon>Ascomycota</taxon>
        <taxon>Pezizomycotina</taxon>
        <taxon>Dothideomycetes</taxon>
        <taxon>Dothideomycetidae</taxon>
        <taxon>Mycosphaerellales</taxon>
        <taxon>Teratosphaeriaceae</taxon>
        <taxon>Baudoinia</taxon>
    </lineage>
</organism>
<dbReference type="GO" id="GO:0048015">
    <property type="term" value="P:phosphatidylinositol-mediated signaling"/>
    <property type="evidence" value="ECO:0007669"/>
    <property type="project" value="TreeGrafter"/>
</dbReference>
<evidence type="ECO:0000256" key="1">
    <source>
        <dbReference type="ARBA" id="ARBA00012368"/>
    </source>
</evidence>
<dbReference type="GO" id="GO:0051209">
    <property type="term" value="P:release of sequestered calcium ion into cytosol"/>
    <property type="evidence" value="ECO:0007669"/>
    <property type="project" value="TreeGrafter"/>
</dbReference>
<dbReference type="PANTHER" id="PTHR10336">
    <property type="entry name" value="PHOSPHOINOSITIDE-SPECIFIC PHOSPHOLIPASE C FAMILY PROTEIN"/>
    <property type="match status" value="1"/>
</dbReference>
<dbReference type="OMA" id="HWQREMS"/>
<evidence type="ECO:0000259" key="8">
    <source>
        <dbReference type="PROSITE" id="PS50004"/>
    </source>
</evidence>
<keyword evidence="5" id="KW-0807">Transducer</keyword>
<dbReference type="InterPro" id="IPR001711">
    <property type="entry name" value="PLipase_C_Pinositol-sp_Y"/>
</dbReference>
<dbReference type="InterPro" id="IPR011992">
    <property type="entry name" value="EF-hand-dom_pair"/>
</dbReference>
<dbReference type="InterPro" id="IPR002048">
    <property type="entry name" value="EF_hand_dom"/>
</dbReference>